<sequence>MSRSSIPLNQPSLTLPLEECYIRSAWLASTVMISLWCASWLANITASDYRRDPYIHPSLQQVQDENTQEPTTSEENPLSMDSIREEDEKVPDKTNNNIEVHQKVPSSTTETSTRREPDYTNKSLLQTYYKHV</sequence>
<organism evidence="2 3">
    <name type="scientific">Circinella minor</name>
    <dbReference type="NCBI Taxonomy" id="1195481"/>
    <lineage>
        <taxon>Eukaryota</taxon>
        <taxon>Fungi</taxon>
        <taxon>Fungi incertae sedis</taxon>
        <taxon>Mucoromycota</taxon>
        <taxon>Mucoromycotina</taxon>
        <taxon>Mucoromycetes</taxon>
        <taxon>Mucorales</taxon>
        <taxon>Lichtheimiaceae</taxon>
        <taxon>Circinella</taxon>
    </lineage>
</organism>
<name>A0A8H7VRZ3_9FUNG</name>
<evidence type="ECO:0000313" key="2">
    <source>
        <dbReference type="EMBL" id="KAG2226598.1"/>
    </source>
</evidence>
<feature type="compositionally biased region" description="Basic and acidic residues" evidence="1">
    <location>
        <begin position="82"/>
        <end position="92"/>
    </location>
</feature>
<accession>A0A8H7VRZ3</accession>
<keyword evidence="3" id="KW-1185">Reference proteome</keyword>
<dbReference type="Proteomes" id="UP000646827">
    <property type="component" value="Unassembled WGS sequence"/>
</dbReference>
<protein>
    <submittedName>
        <fullName evidence="2">Uncharacterized protein</fullName>
    </submittedName>
</protein>
<feature type="region of interest" description="Disordered" evidence="1">
    <location>
        <begin position="57"/>
        <end position="122"/>
    </location>
</feature>
<gene>
    <name evidence="2" type="ORF">INT45_005084</name>
</gene>
<evidence type="ECO:0000313" key="3">
    <source>
        <dbReference type="Proteomes" id="UP000646827"/>
    </source>
</evidence>
<reference evidence="2 3" key="1">
    <citation type="submission" date="2020-12" db="EMBL/GenBank/DDBJ databases">
        <title>Metabolic potential, ecology and presence of endohyphal bacteria is reflected in genomic diversity of Mucoromycotina.</title>
        <authorList>
            <person name="Muszewska A."/>
            <person name="Okrasinska A."/>
            <person name="Steczkiewicz K."/>
            <person name="Drgas O."/>
            <person name="Orlowska M."/>
            <person name="Perlinska-Lenart U."/>
            <person name="Aleksandrzak-Piekarczyk T."/>
            <person name="Szatraj K."/>
            <person name="Zielenkiewicz U."/>
            <person name="Pilsyk S."/>
            <person name="Malc E."/>
            <person name="Mieczkowski P."/>
            <person name="Kruszewska J.S."/>
            <person name="Biernat P."/>
            <person name="Pawlowska J."/>
        </authorList>
    </citation>
    <scope>NUCLEOTIDE SEQUENCE [LARGE SCALE GENOMIC DNA]</scope>
    <source>
        <strain evidence="2 3">CBS 142.35</strain>
    </source>
</reference>
<proteinExistence type="predicted"/>
<dbReference type="AlphaFoldDB" id="A0A8H7VRZ3"/>
<comment type="caution">
    <text evidence="2">The sequence shown here is derived from an EMBL/GenBank/DDBJ whole genome shotgun (WGS) entry which is preliminary data.</text>
</comment>
<dbReference type="EMBL" id="JAEPRB010000015">
    <property type="protein sequence ID" value="KAG2226598.1"/>
    <property type="molecule type" value="Genomic_DNA"/>
</dbReference>
<feature type="compositionally biased region" description="Polar residues" evidence="1">
    <location>
        <begin position="58"/>
        <end position="76"/>
    </location>
</feature>
<dbReference type="OrthoDB" id="10379600at2759"/>
<evidence type="ECO:0000256" key="1">
    <source>
        <dbReference type="SAM" id="MobiDB-lite"/>
    </source>
</evidence>